<evidence type="ECO:0000313" key="2">
    <source>
        <dbReference type="EMBL" id="PIT41408.1"/>
    </source>
</evidence>
<dbReference type="AlphaFoldDB" id="A0A2N9X986"/>
<comment type="caution">
    <text evidence="2">The sequence shown here is derived from an EMBL/GenBank/DDBJ whole genome shotgun (WGS) entry which is preliminary data.</text>
</comment>
<proteinExistence type="predicted"/>
<accession>A0A2N9X986</accession>
<keyword evidence="3" id="KW-1185">Reference proteome</keyword>
<evidence type="ECO:0000256" key="1">
    <source>
        <dbReference type="SAM" id="MobiDB-lite"/>
    </source>
</evidence>
<dbReference type="RefSeq" id="WP_100151506.1">
    <property type="nucleotide sequence ID" value="NZ_MEIL01000016.1"/>
</dbReference>
<gene>
    <name evidence="2" type="ORF">BHC54_01260</name>
</gene>
<protein>
    <submittedName>
        <fullName evidence="2">Uncharacterized protein</fullName>
    </submittedName>
</protein>
<evidence type="ECO:0000313" key="3">
    <source>
        <dbReference type="Proteomes" id="UP000230202"/>
    </source>
</evidence>
<feature type="compositionally biased region" description="Basic and acidic residues" evidence="1">
    <location>
        <begin position="21"/>
        <end position="33"/>
    </location>
</feature>
<feature type="region of interest" description="Disordered" evidence="1">
    <location>
        <begin position="1"/>
        <end position="33"/>
    </location>
</feature>
<reference evidence="2" key="1">
    <citation type="journal article" date="2017" name="MBio">
        <title>Type VI secretion-mediated competition in the bee gut microbiome.</title>
        <authorList>
            <person name="Steele M.I."/>
            <person name="Kwong W.K."/>
            <person name="Powell J.E."/>
            <person name="Whiteley M."/>
            <person name="Moran N.A."/>
        </authorList>
    </citation>
    <scope>NUCLEOTIDE SEQUENCE [LARGE SCALE GENOMIC DNA]</scope>
    <source>
        <strain evidence="2">WkB273</strain>
    </source>
</reference>
<dbReference type="Proteomes" id="UP000230202">
    <property type="component" value="Unassembled WGS sequence"/>
</dbReference>
<dbReference type="EMBL" id="MEIL01000016">
    <property type="protein sequence ID" value="PIT41408.1"/>
    <property type="molecule type" value="Genomic_DNA"/>
</dbReference>
<name>A0A2N9X986_9NEIS</name>
<sequence length="247" mass="27471">MGTSQSSRGPNGDSPLIPPWADDKPHDKLPEANERRFKGFRQSFGRALSNGNSEDLKKALGYYASTATGGAETIARRFGSINIAGAKLFRVLAELSTENVIDLNSLKGKPCNIAISTIIQVLAGNDGDSEIICRAMDIALSEALVGMEYFDSSKLTFDIIVHILINYITNSILLQIILDAGKAWDKSDNIVKRIEVENNLRELIKVVVDQNLAPRISNNSVLLSQQQIYEFERQTIKDVWKIWENYI</sequence>
<organism evidence="2 3">
    <name type="scientific">Snodgrassella alvi</name>
    <dbReference type="NCBI Taxonomy" id="1196083"/>
    <lineage>
        <taxon>Bacteria</taxon>
        <taxon>Pseudomonadati</taxon>
        <taxon>Pseudomonadota</taxon>
        <taxon>Betaproteobacteria</taxon>
        <taxon>Neisseriales</taxon>
        <taxon>Neisseriaceae</taxon>
        <taxon>Snodgrassella</taxon>
    </lineage>
</organism>